<dbReference type="SUPFAM" id="SSF55729">
    <property type="entry name" value="Acyl-CoA N-acyltransferases (Nat)"/>
    <property type="match status" value="1"/>
</dbReference>
<gene>
    <name evidence="4" type="ORF">GCM10023216_24990</name>
</gene>
<feature type="domain" description="N-acetyltransferase" evidence="3">
    <location>
        <begin position="200"/>
        <end position="366"/>
    </location>
</feature>
<keyword evidence="2" id="KW-0012">Acyltransferase</keyword>
<dbReference type="PROSITE" id="PS51186">
    <property type="entry name" value="GNAT"/>
    <property type="match status" value="1"/>
</dbReference>
<evidence type="ECO:0000256" key="1">
    <source>
        <dbReference type="ARBA" id="ARBA00022679"/>
    </source>
</evidence>
<name>A0ABP8YL05_9MICO</name>
<evidence type="ECO:0000313" key="5">
    <source>
        <dbReference type="Proteomes" id="UP001500956"/>
    </source>
</evidence>
<protein>
    <submittedName>
        <fullName evidence="4">GNAT family N-acetyltransferase</fullName>
    </submittedName>
</protein>
<keyword evidence="5" id="KW-1185">Reference proteome</keyword>
<evidence type="ECO:0000256" key="2">
    <source>
        <dbReference type="ARBA" id="ARBA00023315"/>
    </source>
</evidence>
<dbReference type="InterPro" id="IPR050680">
    <property type="entry name" value="YpeA/RimI_acetyltransf"/>
</dbReference>
<accession>A0ABP8YL05</accession>
<dbReference type="Gene3D" id="3.40.630.30">
    <property type="match status" value="1"/>
</dbReference>
<sequence>MTTTRSGVSGRFERLVGVIPQNDRPSPTLPDGWTVVVPDLADVPRLSELRAAQAAPFTGSDAPPTAQVENEIAGAASWTRRHLAVKDDQDVVRAWAHAHDRAAGRAVLGIEIDRGLPVEDQDRLAAWCYARLAEIGREMAELRGETTTQLDAGAFADDERLRGWLTDAGFRRARSWWQMTRPVAAEEAAPGVFPAPKDGVTVRRVAQHDNGMPVAEDLNAVHQVLETAFTDHFNSYQEYFTEFVQRLREDPGHRWDHWWLACVEDPADPTGDAVPAGALVGSQLAADDSGVEGTYIDYIGALAEARGRGVATALLHAVVADAAARGRNRVGLEVDADSPTGAEGLYRKLGWRTKYVTESWHRDVAV</sequence>
<reference evidence="5" key="1">
    <citation type="journal article" date="2019" name="Int. J. Syst. Evol. Microbiol.">
        <title>The Global Catalogue of Microorganisms (GCM) 10K type strain sequencing project: providing services to taxonomists for standard genome sequencing and annotation.</title>
        <authorList>
            <consortium name="The Broad Institute Genomics Platform"/>
            <consortium name="The Broad Institute Genome Sequencing Center for Infectious Disease"/>
            <person name="Wu L."/>
            <person name="Ma J."/>
        </authorList>
    </citation>
    <scope>NUCLEOTIDE SEQUENCE [LARGE SCALE GENOMIC DNA]</scope>
    <source>
        <strain evidence="5">JCM 18063</strain>
    </source>
</reference>
<dbReference type="Proteomes" id="UP001500956">
    <property type="component" value="Unassembled WGS sequence"/>
</dbReference>
<dbReference type="Pfam" id="PF00583">
    <property type="entry name" value="Acetyltransf_1"/>
    <property type="match status" value="1"/>
</dbReference>
<organism evidence="4 5">
    <name type="scientific">Isoptericola chiayiensis</name>
    <dbReference type="NCBI Taxonomy" id="579446"/>
    <lineage>
        <taxon>Bacteria</taxon>
        <taxon>Bacillati</taxon>
        <taxon>Actinomycetota</taxon>
        <taxon>Actinomycetes</taxon>
        <taxon>Micrococcales</taxon>
        <taxon>Promicromonosporaceae</taxon>
        <taxon>Isoptericola</taxon>
    </lineage>
</organism>
<comment type="caution">
    <text evidence="4">The sequence shown here is derived from an EMBL/GenBank/DDBJ whole genome shotgun (WGS) entry which is preliminary data.</text>
</comment>
<dbReference type="CDD" id="cd04301">
    <property type="entry name" value="NAT_SF"/>
    <property type="match status" value="1"/>
</dbReference>
<dbReference type="EMBL" id="BAABID010000012">
    <property type="protein sequence ID" value="GAA4731897.1"/>
    <property type="molecule type" value="Genomic_DNA"/>
</dbReference>
<proteinExistence type="predicted"/>
<evidence type="ECO:0000259" key="3">
    <source>
        <dbReference type="PROSITE" id="PS51186"/>
    </source>
</evidence>
<dbReference type="InterPro" id="IPR000182">
    <property type="entry name" value="GNAT_dom"/>
</dbReference>
<dbReference type="PANTHER" id="PTHR43420">
    <property type="entry name" value="ACETYLTRANSFERASE"/>
    <property type="match status" value="1"/>
</dbReference>
<evidence type="ECO:0000313" key="4">
    <source>
        <dbReference type="EMBL" id="GAA4731897.1"/>
    </source>
</evidence>
<keyword evidence="1" id="KW-0808">Transferase</keyword>
<dbReference type="InterPro" id="IPR016181">
    <property type="entry name" value="Acyl_CoA_acyltransferase"/>
</dbReference>